<evidence type="ECO:0000313" key="1">
    <source>
        <dbReference type="EMBL" id="EJF54855.1"/>
    </source>
</evidence>
<reference evidence="2" key="1">
    <citation type="journal article" date="2012" name="Stand. Genomic Sci.">
        <title>Permanent draft genome sequence of the gliding predator Saprospira grandis strain Sa g1 (= HR1).</title>
        <authorList>
            <person name="Mavromatis K."/>
            <person name="Chertkov O."/>
            <person name="Lapidus A."/>
            <person name="Nolan M."/>
            <person name="Lucas S."/>
            <person name="Tice H."/>
            <person name="Del Rio T.G."/>
            <person name="Cheng J.F."/>
            <person name="Han C."/>
            <person name="Tapia R."/>
            <person name="Bruce D."/>
            <person name="Goodwin L.A."/>
            <person name="Pitluck S."/>
            <person name="Huntemann M."/>
            <person name="Liolios K."/>
            <person name="Pagani I."/>
            <person name="Ivanova N."/>
            <person name="Mikhailova N."/>
            <person name="Pati A."/>
            <person name="Chen A."/>
            <person name="Palaniappan K."/>
            <person name="Land M."/>
            <person name="Brambilla E.M."/>
            <person name="Rohde M."/>
            <person name="Spring S."/>
            <person name="Goker M."/>
            <person name="Detter J.C."/>
            <person name="Bristow J."/>
            <person name="Eisen J.A."/>
            <person name="Markowitz V."/>
            <person name="Hugenholtz P."/>
            <person name="Kyrpides N.C."/>
            <person name="Klenk H.P."/>
            <person name="Woyke T."/>
        </authorList>
    </citation>
    <scope>NUCLEOTIDE SEQUENCE [LARGE SCALE GENOMIC DNA]</scope>
    <source>
        <strain evidence="2">DSM 2844</strain>
    </source>
</reference>
<protein>
    <submittedName>
        <fullName evidence="1">Uncharacterized protein</fullName>
    </submittedName>
</protein>
<gene>
    <name evidence="1" type="ORF">SapgrDRAFT_3210</name>
</gene>
<accession>J1I7R3</accession>
<proteinExistence type="predicted"/>
<evidence type="ECO:0000313" key="2">
    <source>
        <dbReference type="Proteomes" id="UP000005113"/>
    </source>
</evidence>
<name>J1I7R3_9BACT</name>
<feature type="non-terminal residue" evidence="1">
    <location>
        <position position="1"/>
    </location>
</feature>
<organism evidence="1 2">
    <name type="scientific">Saprospira grandis DSM 2844</name>
    <dbReference type="NCBI Taxonomy" id="694433"/>
    <lineage>
        <taxon>Bacteria</taxon>
        <taxon>Pseudomonadati</taxon>
        <taxon>Bacteroidota</taxon>
        <taxon>Saprospiria</taxon>
        <taxon>Saprospirales</taxon>
        <taxon>Saprospiraceae</taxon>
        <taxon>Saprospira</taxon>
    </lineage>
</organism>
<sequence length="139" mass="14662">SGLAARSALRRLRPLGLALGHPCTSLGRLAFGHGGFAACCSSPRGLALGSRAGGRMEIALLVPQLFLGNRGGKRSLFRTSWFCGHGPKLNGNLQVEKANKDFSPLVRSVNNPGLQPRAVSIAIVFTPDFFVWTCSAAMG</sequence>
<dbReference type="HOGENOM" id="CLU_1839467_0_0_10"/>
<dbReference type="Proteomes" id="UP000005113">
    <property type="component" value="Unassembled WGS sequence"/>
</dbReference>
<dbReference type="AlphaFoldDB" id="J1I7R3"/>
<dbReference type="EMBL" id="JH719942">
    <property type="protein sequence ID" value="EJF54855.1"/>
    <property type="molecule type" value="Genomic_DNA"/>
</dbReference>